<evidence type="ECO:0000313" key="4">
    <source>
        <dbReference type="Proteomes" id="UP000572528"/>
    </source>
</evidence>
<proteinExistence type="predicted"/>
<dbReference type="EMBL" id="JACBXV010000004">
    <property type="protein sequence ID" value="NYS68057.1"/>
    <property type="molecule type" value="Genomic_DNA"/>
</dbReference>
<feature type="compositionally biased region" description="Pro residues" evidence="1">
    <location>
        <begin position="102"/>
        <end position="112"/>
    </location>
</feature>
<accession>A0A853EF71</accession>
<dbReference type="Proteomes" id="UP000572528">
    <property type="component" value="Unassembled WGS sequence"/>
</dbReference>
<protein>
    <recommendedName>
        <fullName evidence="5">Serine/arginine repetitive matrix protein 1</fullName>
    </recommendedName>
</protein>
<feature type="region of interest" description="Disordered" evidence="1">
    <location>
        <begin position="41"/>
        <end position="115"/>
    </location>
</feature>
<keyword evidence="2" id="KW-0732">Signal</keyword>
<evidence type="ECO:0000256" key="2">
    <source>
        <dbReference type="SAM" id="SignalP"/>
    </source>
</evidence>
<evidence type="ECO:0000256" key="1">
    <source>
        <dbReference type="SAM" id="MobiDB-lite"/>
    </source>
</evidence>
<gene>
    <name evidence="3" type="ORF">HZZ05_00615</name>
</gene>
<organism evidence="3 4">
    <name type="scientific">Actinomyces bowdenii</name>
    <dbReference type="NCBI Taxonomy" id="131109"/>
    <lineage>
        <taxon>Bacteria</taxon>
        <taxon>Bacillati</taxon>
        <taxon>Actinomycetota</taxon>
        <taxon>Actinomycetes</taxon>
        <taxon>Actinomycetales</taxon>
        <taxon>Actinomycetaceae</taxon>
        <taxon>Actinomyces</taxon>
    </lineage>
</organism>
<feature type="chain" id="PRO_5033064637" description="Serine/arginine repetitive matrix protein 1" evidence="2">
    <location>
        <begin position="37"/>
        <end position="280"/>
    </location>
</feature>
<feature type="compositionally biased region" description="Low complexity" evidence="1">
    <location>
        <begin position="70"/>
        <end position="79"/>
    </location>
</feature>
<feature type="compositionally biased region" description="Low complexity" evidence="1">
    <location>
        <begin position="1"/>
        <end position="13"/>
    </location>
</feature>
<feature type="compositionally biased region" description="Low complexity" evidence="1">
    <location>
        <begin position="49"/>
        <end position="59"/>
    </location>
</feature>
<dbReference type="RefSeq" id="WP_179899406.1">
    <property type="nucleotide sequence ID" value="NZ_JACBXV010000004.1"/>
</dbReference>
<evidence type="ECO:0008006" key="5">
    <source>
        <dbReference type="Google" id="ProtNLM"/>
    </source>
</evidence>
<feature type="region of interest" description="Disordered" evidence="1">
    <location>
        <begin position="1"/>
        <end position="20"/>
    </location>
</feature>
<name>A0A853EF71_9ACTO</name>
<evidence type="ECO:0000313" key="3">
    <source>
        <dbReference type="EMBL" id="NYS68057.1"/>
    </source>
</evidence>
<dbReference type="AlphaFoldDB" id="A0A853EF71"/>
<comment type="caution">
    <text evidence="3">The sequence shown here is derived from an EMBL/GenBank/DDBJ whole genome shotgun (WGS) entry which is preliminary data.</text>
</comment>
<sequence>MTPSKPSTPSPASSRHRRPGALRLMAAAMCLSTALALSGCGALGGSSGSSGSSTPSPGSHAVAKRTDKGSPAPASSAPAHKGTGVKTKDPKAPKETQAASPSPSPTPSPTWPNPTIKFYNEDTSIWYQDDRVVNLDAVGSSGNLEGYRTNNGVCMGYVSREASQRVWSLRGDDALLSSVLIDRKQNVFTDYSAQGVVGADYVRDDDGTMPGYELAFTATMNFDDGSSEPVEGYRFARTVGDSGFQFEVMLMCRAGHNITVDQWHTVLSGLRLEGIDAKEM</sequence>
<feature type="signal peptide" evidence="2">
    <location>
        <begin position="1"/>
        <end position="36"/>
    </location>
</feature>
<reference evidence="3 4" key="1">
    <citation type="submission" date="2020-07" db="EMBL/GenBank/DDBJ databases">
        <title>MOT database genomes.</title>
        <authorList>
            <person name="Joseph S."/>
            <person name="Aduse-Opoku J."/>
            <person name="Hashim A."/>
            <person name="Wade W."/>
            <person name="Curtis M."/>
        </authorList>
    </citation>
    <scope>NUCLEOTIDE SEQUENCE [LARGE SCALE GENOMIC DNA]</scope>
    <source>
        <strain evidence="3 4">WMus004</strain>
    </source>
</reference>